<dbReference type="AlphaFoldDB" id="A0A7S4VDG1"/>
<evidence type="ECO:0000259" key="3">
    <source>
        <dbReference type="Pfam" id="PF08659"/>
    </source>
</evidence>
<reference evidence="4" key="1">
    <citation type="submission" date="2021-01" db="EMBL/GenBank/DDBJ databases">
        <authorList>
            <person name="Corre E."/>
            <person name="Pelletier E."/>
            <person name="Niang G."/>
            <person name="Scheremetjew M."/>
            <person name="Finn R."/>
            <person name="Kale V."/>
            <person name="Holt S."/>
            <person name="Cochrane G."/>
            <person name="Meng A."/>
            <person name="Brown T."/>
            <person name="Cohen L."/>
        </authorList>
    </citation>
    <scope>NUCLEOTIDE SEQUENCE</scope>
    <source>
        <strain evidence="4">CCMP3105</strain>
    </source>
</reference>
<dbReference type="Gene3D" id="3.40.50.720">
    <property type="entry name" value="NAD(P)-binding Rossmann-like Domain"/>
    <property type="match status" value="1"/>
</dbReference>
<feature type="region of interest" description="Disordered" evidence="2">
    <location>
        <begin position="126"/>
        <end position="152"/>
    </location>
</feature>
<accession>A0A7S4VDG1</accession>
<protein>
    <recommendedName>
        <fullName evidence="3">Ketoreductase (KR) domain-containing protein</fullName>
    </recommendedName>
</protein>
<feature type="coiled-coil region" evidence="1">
    <location>
        <begin position="96"/>
        <end position="123"/>
    </location>
</feature>
<keyword evidence="1" id="KW-0175">Coiled coil</keyword>
<organism evidence="4">
    <name type="scientific">Alexandrium monilatum</name>
    <dbReference type="NCBI Taxonomy" id="311494"/>
    <lineage>
        <taxon>Eukaryota</taxon>
        <taxon>Sar</taxon>
        <taxon>Alveolata</taxon>
        <taxon>Dinophyceae</taxon>
        <taxon>Gonyaulacales</taxon>
        <taxon>Pyrocystaceae</taxon>
        <taxon>Alexandrium</taxon>
    </lineage>
</organism>
<evidence type="ECO:0000313" key="4">
    <source>
        <dbReference type="EMBL" id="CAE4577716.1"/>
    </source>
</evidence>
<dbReference type="EMBL" id="HBNR01025661">
    <property type="protein sequence ID" value="CAE4577716.1"/>
    <property type="molecule type" value="Transcribed_RNA"/>
</dbReference>
<proteinExistence type="predicted"/>
<dbReference type="InterPro" id="IPR013968">
    <property type="entry name" value="PKS_KR"/>
</dbReference>
<dbReference type="Pfam" id="PF08659">
    <property type="entry name" value="KR"/>
    <property type="match status" value="1"/>
</dbReference>
<sequence>MAALAGLAHQAKQLEKITAQLTDACQQDSPNIILIEPMKDTVNEIHHTVFETLNQATRSKREPSDAIKAVEEEVSGLLNKFTDGLSQDTFQNPQALRTMRKTLKELSAKAEEMQDEWAKLAKKAAKANGGSRPVAPNMAGGKSKGPKVEDKPMTIEDALSMLVDKRTTKWQGGLVGIVHAAGVQEMTPISAHTPGRFEFVFAPKSQAAWNLHTYATMV</sequence>
<feature type="domain" description="Ketoreductase (KR)" evidence="3">
    <location>
        <begin position="155"/>
        <end position="214"/>
    </location>
</feature>
<gene>
    <name evidence="4" type="ORF">AMON00008_LOCUS17286</name>
</gene>
<evidence type="ECO:0000256" key="1">
    <source>
        <dbReference type="SAM" id="Coils"/>
    </source>
</evidence>
<name>A0A7S4VDG1_9DINO</name>
<evidence type="ECO:0000256" key="2">
    <source>
        <dbReference type="SAM" id="MobiDB-lite"/>
    </source>
</evidence>